<keyword evidence="4" id="KW-1185">Reference proteome</keyword>
<keyword evidence="2" id="KW-0732">Signal</keyword>
<evidence type="ECO:0000313" key="3">
    <source>
        <dbReference type="EMBL" id="PAY23076.1"/>
    </source>
</evidence>
<dbReference type="RefSeq" id="WP_095718286.1">
    <property type="nucleotide sequence ID" value="NZ_NTGA01000017.1"/>
</dbReference>
<sequence length="342" mass="34454">MRSLSLLVVLVMVMAGCARFDDRLEAPFTPAPGPGMGAAPPSTPPGIPPPSSSPIPGEQDAPPETGPCVDPDPAVIATCLEPAVAVAGLGERALVAESTGGVKIVSVDGPPEDFGRVDPRGGRVAAVAPSPDFAQDRLLYLLVVGDGPSRVERLARGDAPRTVAELAPAETGGLAFVDAVLTVGVGSEVVRFPGFRGIGTAQNPEVVVRDVGRITGLCTHGSELYLATVTDRGAVIRSADRVIWTWPDQRSAGGCAAAQDSLALALPDGERADTLALTGGAARGQPEALAEGRYGRITGLASVGDGVLLGGTTNKSGGSPVPTDDRAVILPQSAGGGGDART</sequence>
<dbReference type="OrthoDB" id="9770043at2"/>
<evidence type="ECO:0000256" key="1">
    <source>
        <dbReference type="SAM" id="MobiDB-lite"/>
    </source>
</evidence>
<reference evidence="4" key="1">
    <citation type="submission" date="2017-09" db="EMBL/GenBank/DDBJ databases">
        <authorList>
            <person name="Zhang Y."/>
            <person name="Huang X."/>
            <person name="Liu J."/>
            <person name="Lu L."/>
            <person name="Peng K."/>
        </authorList>
    </citation>
    <scope>NUCLEOTIDE SEQUENCE [LARGE SCALE GENOMIC DNA]</scope>
    <source>
        <strain evidence="4">S-XJ-1</strain>
    </source>
</reference>
<dbReference type="PROSITE" id="PS51257">
    <property type="entry name" value="PROKAR_LIPOPROTEIN"/>
    <property type="match status" value="1"/>
</dbReference>
<dbReference type="Proteomes" id="UP000218810">
    <property type="component" value="Unassembled WGS sequence"/>
</dbReference>
<accession>A0A2A2WPD0</accession>
<evidence type="ECO:0000313" key="4">
    <source>
        <dbReference type="Proteomes" id="UP000218810"/>
    </source>
</evidence>
<dbReference type="SUPFAM" id="SSF50952">
    <property type="entry name" value="Soluble quinoprotein glucose dehydrogenase"/>
    <property type="match status" value="1"/>
</dbReference>
<feature type="region of interest" description="Disordered" evidence="1">
    <location>
        <begin position="29"/>
        <end position="70"/>
    </location>
</feature>
<dbReference type="AlphaFoldDB" id="A0A2A2WPD0"/>
<dbReference type="InterPro" id="IPR011041">
    <property type="entry name" value="Quinoprot_gluc/sorb_DH_b-prop"/>
</dbReference>
<comment type="caution">
    <text evidence="3">The sequence shown here is derived from an EMBL/GenBank/DDBJ whole genome shotgun (WGS) entry which is preliminary data.</text>
</comment>
<dbReference type="EMBL" id="NTGA01000017">
    <property type="protein sequence ID" value="PAY23076.1"/>
    <property type="molecule type" value="Genomic_DNA"/>
</dbReference>
<feature type="chain" id="PRO_5012584639" evidence="2">
    <location>
        <begin position="21"/>
        <end position="342"/>
    </location>
</feature>
<feature type="region of interest" description="Disordered" evidence="1">
    <location>
        <begin position="311"/>
        <end position="342"/>
    </location>
</feature>
<organism evidence="3 4">
    <name type="scientific">Dietzia natronolimnaea</name>
    <dbReference type="NCBI Taxonomy" id="161920"/>
    <lineage>
        <taxon>Bacteria</taxon>
        <taxon>Bacillati</taxon>
        <taxon>Actinomycetota</taxon>
        <taxon>Actinomycetes</taxon>
        <taxon>Mycobacteriales</taxon>
        <taxon>Dietziaceae</taxon>
        <taxon>Dietzia</taxon>
    </lineage>
</organism>
<name>A0A2A2WPD0_9ACTN</name>
<feature type="compositionally biased region" description="Pro residues" evidence="1">
    <location>
        <begin position="41"/>
        <end position="53"/>
    </location>
</feature>
<evidence type="ECO:0000256" key="2">
    <source>
        <dbReference type="SAM" id="SignalP"/>
    </source>
</evidence>
<protein>
    <submittedName>
        <fullName evidence="3">Oxidoreductase</fullName>
    </submittedName>
</protein>
<proteinExistence type="predicted"/>
<gene>
    <name evidence="3" type="ORF">CEY15_09750</name>
</gene>
<feature type="signal peptide" evidence="2">
    <location>
        <begin position="1"/>
        <end position="20"/>
    </location>
</feature>